<dbReference type="GO" id="GO:0005539">
    <property type="term" value="F:glycosaminoglycan binding"/>
    <property type="evidence" value="ECO:0007669"/>
    <property type="project" value="TreeGrafter"/>
</dbReference>
<dbReference type="PANTHER" id="PTHR43108">
    <property type="entry name" value="N-ACETYLGLUCOSAMINE-6-SULFATASE FAMILY MEMBER"/>
    <property type="match status" value="1"/>
</dbReference>
<dbReference type="InterPro" id="IPR012251">
    <property type="entry name" value="GlcNAc_6-SO4ase"/>
</dbReference>
<dbReference type="GO" id="GO:0008449">
    <property type="term" value="F:N-acetylglucosamine-6-sulfatase activity"/>
    <property type="evidence" value="ECO:0007669"/>
    <property type="project" value="InterPro"/>
</dbReference>
<dbReference type="STRING" id="46177.SAMN05660976_06449"/>
<name>A0A1H8CJR8_9ACTN</name>
<feature type="modified residue" description="3-oxoalanine (Cys)" evidence="1">
    <location>
        <position position="84"/>
    </location>
</feature>
<protein>
    <submittedName>
        <fullName evidence="4">Arylsulfatase A</fullName>
    </submittedName>
</protein>
<feature type="domain" description="Sulfatase N-terminal" evidence="3">
    <location>
        <begin position="42"/>
        <end position="372"/>
    </location>
</feature>
<dbReference type="PANTHER" id="PTHR43108:SF8">
    <property type="entry name" value="SD21168P"/>
    <property type="match status" value="1"/>
</dbReference>
<evidence type="ECO:0000313" key="5">
    <source>
        <dbReference type="Proteomes" id="UP000198953"/>
    </source>
</evidence>
<dbReference type="EMBL" id="FOBF01000019">
    <property type="protein sequence ID" value="SEM95285.1"/>
    <property type="molecule type" value="Genomic_DNA"/>
</dbReference>
<evidence type="ECO:0000256" key="1">
    <source>
        <dbReference type="PIRSR" id="PIRSR036666-50"/>
    </source>
</evidence>
<dbReference type="InterPro" id="IPR017850">
    <property type="entry name" value="Alkaline_phosphatase_core_sf"/>
</dbReference>
<dbReference type="Gene3D" id="3.40.720.10">
    <property type="entry name" value="Alkaline Phosphatase, subunit A"/>
    <property type="match status" value="1"/>
</dbReference>
<dbReference type="GO" id="GO:0030203">
    <property type="term" value="P:glycosaminoglycan metabolic process"/>
    <property type="evidence" value="ECO:0007669"/>
    <property type="project" value="InterPro"/>
</dbReference>
<gene>
    <name evidence="4" type="ORF">SAMN05660976_06449</name>
</gene>
<dbReference type="PIRSF" id="PIRSF036666">
    <property type="entry name" value="G6S"/>
    <property type="match status" value="1"/>
</dbReference>
<accession>A0A1H8CJR8</accession>
<dbReference type="AlphaFoldDB" id="A0A1H8CJR8"/>
<proteinExistence type="predicted"/>
<dbReference type="Proteomes" id="UP000198953">
    <property type="component" value="Unassembled WGS sequence"/>
</dbReference>
<evidence type="ECO:0000259" key="3">
    <source>
        <dbReference type="Pfam" id="PF00884"/>
    </source>
</evidence>
<organism evidence="4 5">
    <name type="scientific">Nonomuraea pusilla</name>
    <dbReference type="NCBI Taxonomy" id="46177"/>
    <lineage>
        <taxon>Bacteria</taxon>
        <taxon>Bacillati</taxon>
        <taxon>Actinomycetota</taxon>
        <taxon>Actinomycetes</taxon>
        <taxon>Streptosporangiales</taxon>
        <taxon>Streptosporangiaceae</taxon>
        <taxon>Nonomuraea</taxon>
    </lineage>
</organism>
<dbReference type="CDD" id="cd16147">
    <property type="entry name" value="G6S"/>
    <property type="match status" value="1"/>
</dbReference>
<keyword evidence="2" id="KW-0732">Signal</keyword>
<dbReference type="InterPro" id="IPR000917">
    <property type="entry name" value="Sulfatase_N"/>
</dbReference>
<feature type="chain" id="PRO_5038728453" evidence="2">
    <location>
        <begin position="36"/>
        <end position="488"/>
    </location>
</feature>
<sequence length="488" mass="53564">MSISRRTGKCDPVLKALCRLACVLLLLSSAAEPLAAAGATRPNIVFILTDDLETGTLSHFPVISRELVQQGASFDRFFVTNSWCCPSRTSILRSQYVHSHGVLTNTAPEGGFDRFNTLGLERSTLGTWMKDAGYRTALMGKFLNHYPGNTAPETYVPPGWDEWAVPVRALYEEYGYRLNENGRLADYGWSAQDYLSDVLARKARDFITGSDQPFFLYIPTIGPHNPANPAVRHAGAFAGVTAPRPPSFNQPDVSREPLWLRSLPPLDAAQIAAVDDRYRTRLRSMLGVDDLVGTVIETLRATGKLDNTYLFFGSDNGFHLGTHRLKHGKTTPFDEAIRVPFVARGPGISPGTTIGQMASTVDIAPTIAELGGATVPTFAEGRSLVPLLRGQQPQPWRRNALVEFTRPQDASSARQTPVPPYQALRTERYAFVRYATGETQLYDLATDPYELNNLAATADPALVASLDRRLQAMRACSGATCRQADTLE</sequence>
<feature type="signal peptide" evidence="2">
    <location>
        <begin position="1"/>
        <end position="35"/>
    </location>
</feature>
<evidence type="ECO:0000313" key="4">
    <source>
        <dbReference type="EMBL" id="SEM95285.1"/>
    </source>
</evidence>
<dbReference type="Pfam" id="PF00884">
    <property type="entry name" value="Sulfatase"/>
    <property type="match status" value="1"/>
</dbReference>
<dbReference type="SUPFAM" id="SSF53649">
    <property type="entry name" value="Alkaline phosphatase-like"/>
    <property type="match status" value="1"/>
</dbReference>
<reference evidence="4 5" key="1">
    <citation type="submission" date="2016-10" db="EMBL/GenBank/DDBJ databases">
        <authorList>
            <person name="de Groot N.N."/>
        </authorList>
    </citation>
    <scope>NUCLEOTIDE SEQUENCE [LARGE SCALE GENOMIC DNA]</scope>
    <source>
        <strain evidence="4 5">DSM 43357</strain>
    </source>
</reference>
<evidence type="ECO:0000256" key="2">
    <source>
        <dbReference type="SAM" id="SignalP"/>
    </source>
</evidence>
<keyword evidence="5" id="KW-1185">Reference proteome</keyword>
<comment type="PTM">
    <text evidence="1">The conversion to 3-oxoalanine (also known as C-formylglycine, FGly), of a serine or cysteine residue in prokaryotes and of a cysteine residue in eukaryotes, is critical for catalytic activity.</text>
</comment>